<accession>A0A699J128</accession>
<sequence>MAESSSPDITPKEEPVTLDRPESLNPFLPAIRAEFTFKEIAFTTNNEEDLIHKLNKKTREKIVPCLRFISLILKHMAPKYDNEELTINPTQVFSVHNWILKPNQPKEPPFTDHMKSICNLDVYVDSRAPKYSSPTEEVKDIKEKDKIRAKTGQNQKQTESVEKSKVNRKSNPTNSKPPSLKSQKKLKMRGLM</sequence>
<dbReference type="AlphaFoldDB" id="A0A699J128"/>
<protein>
    <submittedName>
        <fullName evidence="2">Uncharacterized protein</fullName>
    </submittedName>
</protein>
<feature type="compositionally biased region" description="Basic and acidic residues" evidence="1">
    <location>
        <begin position="10"/>
        <end position="21"/>
    </location>
</feature>
<evidence type="ECO:0000256" key="1">
    <source>
        <dbReference type="SAM" id="MobiDB-lite"/>
    </source>
</evidence>
<feature type="region of interest" description="Disordered" evidence="1">
    <location>
        <begin position="131"/>
        <end position="192"/>
    </location>
</feature>
<gene>
    <name evidence="2" type="ORF">Tci_574126</name>
</gene>
<feature type="compositionally biased region" description="Basic residues" evidence="1">
    <location>
        <begin position="182"/>
        <end position="192"/>
    </location>
</feature>
<dbReference type="EMBL" id="BKCJ010356941">
    <property type="protein sequence ID" value="GFA02154.1"/>
    <property type="molecule type" value="Genomic_DNA"/>
</dbReference>
<organism evidence="2">
    <name type="scientific">Tanacetum cinerariifolium</name>
    <name type="common">Dalmatian daisy</name>
    <name type="synonym">Chrysanthemum cinerariifolium</name>
    <dbReference type="NCBI Taxonomy" id="118510"/>
    <lineage>
        <taxon>Eukaryota</taxon>
        <taxon>Viridiplantae</taxon>
        <taxon>Streptophyta</taxon>
        <taxon>Embryophyta</taxon>
        <taxon>Tracheophyta</taxon>
        <taxon>Spermatophyta</taxon>
        <taxon>Magnoliopsida</taxon>
        <taxon>eudicotyledons</taxon>
        <taxon>Gunneridae</taxon>
        <taxon>Pentapetalae</taxon>
        <taxon>asterids</taxon>
        <taxon>campanulids</taxon>
        <taxon>Asterales</taxon>
        <taxon>Asteraceae</taxon>
        <taxon>Asteroideae</taxon>
        <taxon>Anthemideae</taxon>
        <taxon>Anthemidinae</taxon>
        <taxon>Tanacetum</taxon>
    </lineage>
</organism>
<comment type="caution">
    <text evidence="2">The sequence shown here is derived from an EMBL/GenBank/DDBJ whole genome shotgun (WGS) entry which is preliminary data.</text>
</comment>
<feature type="compositionally biased region" description="Basic and acidic residues" evidence="1">
    <location>
        <begin position="136"/>
        <end position="148"/>
    </location>
</feature>
<reference evidence="2" key="1">
    <citation type="journal article" date="2019" name="Sci. Rep.">
        <title>Draft genome of Tanacetum cinerariifolium, the natural source of mosquito coil.</title>
        <authorList>
            <person name="Yamashiro T."/>
            <person name="Shiraishi A."/>
            <person name="Satake H."/>
            <person name="Nakayama K."/>
        </authorList>
    </citation>
    <scope>NUCLEOTIDE SEQUENCE</scope>
</reference>
<name>A0A699J128_TANCI</name>
<proteinExistence type="predicted"/>
<feature type="region of interest" description="Disordered" evidence="1">
    <location>
        <begin position="1"/>
        <end position="21"/>
    </location>
</feature>
<evidence type="ECO:0000313" key="2">
    <source>
        <dbReference type="EMBL" id="GFA02154.1"/>
    </source>
</evidence>